<keyword evidence="2" id="KW-0270">Exopolysaccharide synthesis</keyword>
<evidence type="ECO:0000256" key="2">
    <source>
        <dbReference type="ARBA" id="ARBA00023169"/>
    </source>
</evidence>
<comment type="similarity">
    <text evidence="1">Belongs to the bacterial sugar transferase family.</text>
</comment>
<accession>A0A2S6NC80</accession>
<evidence type="ECO:0000259" key="3">
    <source>
        <dbReference type="Pfam" id="PF02397"/>
    </source>
</evidence>
<evidence type="ECO:0000313" key="5">
    <source>
        <dbReference type="Proteomes" id="UP000239724"/>
    </source>
</evidence>
<keyword evidence="5" id="KW-1185">Reference proteome</keyword>
<dbReference type="PANTHER" id="PTHR30576:SF0">
    <property type="entry name" value="UNDECAPRENYL-PHOSPHATE N-ACETYLGALACTOSAMINYL 1-PHOSPHATE TRANSFERASE-RELATED"/>
    <property type="match status" value="1"/>
</dbReference>
<dbReference type="PANTHER" id="PTHR30576">
    <property type="entry name" value="COLANIC BIOSYNTHESIS UDP-GLUCOSE LIPID CARRIER TRANSFERASE"/>
    <property type="match status" value="1"/>
</dbReference>
<dbReference type="OrthoDB" id="9808602at2"/>
<dbReference type="EMBL" id="NHRY01000173">
    <property type="protein sequence ID" value="PPQ32216.1"/>
    <property type="molecule type" value="Genomic_DNA"/>
</dbReference>
<feature type="domain" description="Bacterial sugar transferase" evidence="3">
    <location>
        <begin position="5"/>
        <end position="193"/>
    </location>
</feature>
<dbReference type="GO" id="GO:0000271">
    <property type="term" value="P:polysaccharide biosynthetic process"/>
    <property type="evidence" value="ECO:0007669"/>
    <property type="project" value="UniProtKB-KW"/>
</dbReference>
<evidence type="ECO:0000313" key="4">
    <source>
        <dbReference type="EMBL" id="PPQ32216.1"/>
    </source>
</evidence>
<reference evidence="4 5" key="1">
    <citation type="journal article" date="2018" name="Arch. Microbiol.">
        <title>New insights into the metabolic potential of the phototrophic purple bacterium Rhodopila globiformis DSM 161(T) from its draft genome sequence and evidence for a vanadium-dependent nitrogenase.</title>
        <authorList>
            <person name="Imhoff J.F."/>
            <person name="Rahn T."/>
            <person name="Kunzel S."/>
            <person name="Neulinger S.C."/>
        </authorList>
    </citation>
    <scope>NUCLEOTIDE SEQUENCE [LARGE SCALE GENOMIC DNA]</scope>
    <source>
        <strain evidence="4 5">DSM 161</strain>
    </source>
</reference>
<dbReference type="GO" id="GO:0016780">
    <property type="term" value="F:phosphotransferase activity, for other substituted phosphate groups"/>
    <property type="evidence" value="ECO:0007669"/>
    <property type="project" value="TreeGrafter"/>
</dbReference>
<dbReference type="InterPro" id="IPR003362">
    <property type="entry name" value="Bact_transf"/>
</dbReference>
<dbReference type="AlphaFoldDB" id="A0A2S6NC80"/>
<evidence type="ECO:0000256" key="1">
    <source>
        <dbReference type="ARBA" id="ARBA00006464"/>
    </source>
</evidence>
<comment type="caution">
    <text evidence="4">The sequence shown here is derived from an EMBL/GenBank/DDBJ whole genome shotgun (WGS) entry which is preliminary data.</text>
</comment>
<organism evidence="4 5">
    <name type="scientific">Rhodopila globiformis</name>
    <name type="common">Rhodopseudomonas globiformis</name>
    <dbReference type="NCBI Taxonomy" id="1071"/>
    <lineage>
        <taxon>Bacteria</taxon>
        <taxon>Pseudomonadati</taxon>
        <taxon>Pseudomonadota</taxon>
        <taxon>Alphaproteobacteria</taxon>
        <taxon>Acetobacterales</taxon>
        <taxon>Acetobacteraceae</taxon>
        <taxon>Rhodopila</taxon>
    </lineage>
</organism>
<gene>
    <name evidence="4" type="ORF">CCS01_15940</name>
</gene>
<proteinExistence type="inferred from homology"/>
<protein>
    <recommendedName>
        <fullName evidence="3">Bacterial sugar transferase domain-containing protein</fullName>
    </recommendedName>
</protein>
<dbReference type="Pfam" id="PF02397">
    <property type="entry name" value="Bac_transf"/>
    <property type="match status" value="1"/>
</dbReference>
<sequence>MITGLDGVVAVFLILFLLPVLALIVLAICLEDGSPIFYRQPRVAQHGRQFVLYKFRKFRVDASSNGSAVTLRNDERFTRVGRILERTKLDELPQLWNVVNGDMSIVGPRPESLAFADCFHGQYRELLQYRPGILGPAQTLFRNESAFYPEGQDPEDFYREVLFPAKAGIDLAYYPVRSLRSDCAWATRCCLAVLGMTGPWQRAGVANTIRIVTEFGRSLPNHRVG</sequence>
<name>A0A2S6NC80_RHOGL</name>
<dbReference type="Proteomes" id="UP000239724">
    <property type="component" value="Unassembled WGS sequence"/>
</dbReference>